<evidence type="ECO:0000313" key="2">
    <source>
        <dbReference type="Proteomes" id="UP001597326"/>
    </source>
</evidence>
<comment type="caution">
    <text evidence="1">The sequence shown here is derived from an EMBL/GenBank/DDBJ whole genome shotgun (WGS) entry which is preliminary data.</text>
</comment>
<proteinExistence type="predicted"/>
<sequence>MSTDDITRLGVRDTADLLALTPYLMGYQPTDRLVFQVMEHRRLHATGAVELEAVHQPEALQESITQLLDRLEAPLVLLAAWTDDRELGELALQLATDAVGRHRLLDRVLVTSTTWQTQDGRSGETEALRRSPVVAAAVVAGLSAAPTREAAVAVVQGPVPELVDQLEALHHRAEDRLVTLGEAGWTQRARTMVREALAGREPAGGELAELALLSGLPDVRESLWLDMTRRRAAENLDLWTRVVAQCPSTYAAGPVLTMGFAAWLAGEGALLGSCVDRALELGLDDWEVDVLEALSQAAVHPSAWERSCSRDSLHQPAGSR</sequence>
<dbReference type="InterPro" id="IPR025447">
    <property type="entry name" value="DUF4192"/>
</dbReference>
<accession>A0ABW4S0Y7</accession>
<organism evidence="1 2">
    <name type="scientific">Luteococcus peritonei</name>
    <dbReference type="NCBI Taxonomy" id="88874"/>
    <lineage>
        <taxon>Bacteria</taxon>
        <taxon>Bacillati</taxon>
        <taxon>Actinomycetota</taxon>
        <taxon>Actinomycetes</taxon>
        <taxon>Propionibacteriales</taxon>
        <taxon>Propionibacteriaceae</taxon>
        <taxon>Luteococcus</taxon>
    </lineage>
</organism>
<dbReference type="Pfam" id="PF13830">
    <property type="entry name" value="DUF4192"/>
    <property type="match status" value="1"/>
</dbReference>
<name>A0ABW4S0Y7_9ACTN</name>
<keyword evidence="2" id="KW-1185">Reference proteome</keyword>
<protein>
    <submittedName>
        <fullName evidence="1">DUF4192 family protein</fullName>
    </submittedName>
</protein>
<evidence type="ECO:0000313" key="1">
    <source>
        <dbReference type="EMBL" id="MFD1891480.1"/>
    </source>
</evidence>
<gene>
    <name evidence="1" type="ORF">ACFSCS_15000</name>
</gene>
<dbReference type="EMBL" id="JBHUFZ010000033">
    <property type="protein sequence ID" value="MFD1891480.1"/>
    <property type="molecule type" value="Genomic_DNA"/>
</dbReference>
<dbReference type="RefSeq" id="WP_343875905.1">
    <property type="nucleotide sequence ID" value="NZ_BAAAIX010000034.1"/>
</dbReference>
<dbReference type="Proteomes" id="UP001597326">
    <property type="component" value="Unassembled WGS sequence"/>
</dbReference>
<reference evidence="2" key="1">
    <citation type="journal article" date="2019" name="Int. J. Syst. Evol. Microbiol.">
        <title>The Global Catalogue of Microorganisms (GCM) 10K type strain sequencing project: providing services to taxonomists for standard genome sequencing and annotation.</title>
        <authorList>
            <consortium name="The Broad Institute Genomics Platform"/>
            <consortium name="The Broad Institute Genome Sequencing Center for Infectious Disease"/>
            <person name="Wu L."/>
            <person name="Ma J."/>
        </authorList>
    </citation>
    <scope>NUCLEOTIDE SEQUENCE [LARGE SCALE GENOMIC DNA]</scope>
    <source>
        <strain evidence="2">CAIM 431</strain>
    </source>
</reference>